<comment type="similarity">
    <text evidence="2 4">Belongs to the AB hydrolase superfamily. Lipase family.</text>
</comment>
<evidence type="ECO:0000256" key="2">
    <source>
        <dbReference type="ARBA" id="ARBA00010701"/>
    </source>
</evidence>
<dbReference type="PRINTS" id="PR00821">
    <property type="entry name" value="TAGLIPASE"/>
</dbReference>
<dbReference type="InterPro" id="IPR000734">
    <property type="entry name" value="TAG_lipase"/>
</dbReference>
<keyword evidence="7" id="KW-1185">Reference proteome</keyword>
<evidence type="ECO:0000256" key="3">
    <source>
        <dbReference type="ARBA" id="ARBA00022525"/>
    </source>
</evidence>
<name>A0ABY7FRD7_MYAAR</name>
<dbReference type="SUPFAM" id="SSF53474">
    <property type="entry name" value="alpha/beta-Hydrolases"/>
    <property type="match status" value="1"/>
</dbReference>
<dbReference type="PANTHER" id="PTHR11610:SF181">
    <property type="entry name" value="INACTIVE PANCREATIC LIPASE-RELATED PROTEIN 1-LIKE"/>
    <property type="match status" value="1"/>
</dbReference>
<dbReference type="InterPro" id="IPR033906">
    <property type="entry name" value="Lipase_N"/>
</dbReference>
<protein>
    <submittedName>
        <fullName evidence="6">LIPR1-like protein</fullName>
    </submittedName>
</protein>
<proteinExistence type="inferred from homology"/>
<sequence>MKENLNFEGWLFTSKKKVCYGSLGCFSAAKPFTNAGGQLPRAPDVISTRFFLFTRNNSDIPEELLLNDNIRKCGWKSFCESKDIRIIIHGYMDSIERPWVKKMARTLLKQGDYNVVIVDWRYGAREYNYLQSVANIRVVGAQVAQLLEIFKRLYDTDFGRVHIIGHSLGAHAAGYAGEYVEGIGRITGLDPAGPAFVDEDPEVRLDPMDALFVDAIHTDGEHLFSGDLVQNFACSHLRVLNYFTESITSKCRFTAHLCPNTTRLTSAECSKCGTDMPCGVMGYHTDVNMTSGIYLVSTNAKYPYCQG</sequence>
<gene>
    <name evidence="6" type="ORF">MAR_037533</name>
</gene>
<feature type="domain" description="Lipase" evidence="5">
    <location>
        <begin position="229"/>
        <end position="304"/>
    </location>
</feature>
<dbReference type="Gene3D" id="3.40.50.1820">
    <property type="entry name" value="alpha/beta hydrolase"/>
    <property type="match status" value="2"/>
</dbReference>
<evidence type="ECO:0000259" key="5">
    <source>
        <dbReference type="Pfam" id="PF00151"/>
    </source>
</evidence>
<keyword evidence="3" id="KW-0964">Secreted</keyword>
<dbReference type="PANTHER" id="PTHR11610">
    <property type="entry name" value="LIPASE"/>
    <property type="match status" value="1"/>
</dbReference>
<dbReference type="EMBL" id="CP111024">
    <property type="protein sequence ID" value="WAR23864.1"/>
    <property type="molecule type" value="Genomic_DNA"/>
</dbReference>
<evidence type="ECO:0000313" key="6">
    <source>
        <dbReference type="EMBL" id="WAR23864.1"/>
    </source>
</evidence>
<evidence type="ECO:0000313" key="7">
    <source>
        <dbReference type="Proteomes" id="UP001164746"/>
    </source>
</evidence>
<reference evidence="6" key="1">
    <citation type="submission" date="2022-11" db="EMBL/GenBank/DDBJ databases">
        <title>Centuries of genome instability and evolution in soft-shell clam transmissible cancer (bioRxiv).</title>
        <authorList>
            <person name="Hart S.F.M."/>
            <person name="Yonemitsu M.A."/>
            <person name="Giersch R.M."/>
            <person name="Beal B.F."/>
            <person name="Arriagada G."/>
            <person name="Davis B.W."/>
            <person name="Ostrander E.A."/>
            <person name="Goff S.P."/>
            <person name="Metzger M.J."/>
        </authorList>
    </citation>
    <scope>NUCLEOTIDE SEQUENCE</scope>
    <source>
        <strain evidence="6">MELC-2E11</strain>
        <tissue evidence="6">Siphon/mantle</tissue>
    </source>
</reference>
<dbReference type="CDD" id="cd00707">
    <property type="entry name" value="Pancreat_lipase_like"/>
    <property type="match status" value="1"/>
</dbReference>
<evidence type="ECO:0000256" key="4">
    <source>
        <dbReference type="RuleBase" id="RU004262"/>
    </source>
</evidence>
<organism evidence="6 7">
    <name type="scientific">Mya arenaria</name>
    <name type="common">Soft-shell clam</name>
    <dbReference type="NCBI Taxonomy" id="6604"/>
    <lineage>
        <taxon>Eukaryota</taxon>
        <taxon>Metazoa</taxon>
        <taxon>Spiralia</taxon>
        <taxon>Lophotrochozoa</taxon>
        <taxon>Mollusca</taxon>
        <taxon>Bivalvia</taxon>
        <taxon>Autobranchia</taxon>
        <taxon>Heteroconchia</taxon>
        <taxon>Euheterodonta</taxon>
        <taxon>Imparidentia</taxon>
        <taxon>Neoheterodontei</taxon>
        <taxon>Myida</taxon>
        <taxon>Myoidea</taxon>
        <taxon>Myidae</taxon>
        <taxon>Mya</taxon>
    </lineage>
</organism>
<dbReference type="Pfam" id="PF00151">
    <property type="entry name" value="Lipase"/>
    <property type="match status" value="2"/>
</dbReference>
<accession>A0ABY7FRD7</accession>
<dbReference type="InterPro" id="IPR013818">
    <property type="entry name" value="Lipase"/>
</dbReference>
<feature type="domain" description="Lipase" evidence="5">
    <location>
        <begin position="17"/>
        <end position="222"/>
    </location>
</feature>
<dbReference type="Proteomes" id="UP001164746">
    <property type="component" value="Chromosome 13"/>
</dbReference>
<dbReference type="InterPro" id="IPR029058">
    <property type="entry name" value="AB_hydrolase_fold"/>
</dbReference>
<comment type="subcellular location">
    <subcellularLocation>
        <location evidence="1">Secreted</location>
    </subcellularLocation>
</comment>
<evidence type="ECO:0000256" key="1">
    <source>
        <dbReference type="ARBA" id="ARBA00004613"/>
    </source>
</evidence>